<dbReference type="PANTHER" id="PTHR30537:SF35">
    <property type="entry name" value="TRANSCRIPTIONAL REGULATORY PROTEIN"/>
    <property type="match status" value="1"/>
</dbReference>
<dbReference type="InterPro" id="IPR036390">
    <property type="entry name" value="WH_DNA-bd_sf"/>
</dbReference>
<comment type="caution">
    <text evidence="6">The sequence shown here is derived from an EMBL/GenBank/DDBJ whole genome shotgun (WGS) entry which is preliminary data.</text>
</comment>
<dbReference type="PROSITE" id="PS50931">
    <property type="entry name" value="HTH_LYSR"/>
    <property type="match status" value="1"/>
</dbReference>
<dbReference type="InterPro" id="IPR000847">
    <property type="entry name" value="LysR_HTH_N"/>
</dbReference>
<comment type="similarity">
    <text evidence="1">Belongs to the LysR transcriptional regulatory family.</text>
</comment>
<keyword evidence="7" id="KW-1185">Reference proteome</keyword>
<dbReference type="Gene3D" id="3.40.190.290">
    <property type="match status" value="1"/>
</dbReference>
<dbReference type="EMBL" id="JACOGF010000005">
    <property type="protein sequence ID" value="MBC3918145.1"/>
    <property type="molecule type" value="Genomic_DNA"/>
</dbReference>
<accession>A0ABR6ZQG5</accession>
<sequence length="296" mass="32327">MDELELNGIRVFREIIESGSFTAAADRLGMAAPMVSKHVARLERKLGARLLNRTSRSMSLTEAGKTFFEQGRQALDILDAAVAAVAQDSGPPRGELKISAPVWCATASFASLLAEFRQRYPEIRLDLHLDNHMVDLVADGFDLGLRATAEPSPNLIARSLCSVPFYMVTTPAYLHSLKAVGDTAQPLPVAMIFPNYVQLERLKFSANADTVPFKLDAVMKSSDTTLSYHCVLAGMGAAFLPAWLVADDLASGRLVQVSDHGPGFAGHLFAVYASRRQMPPKLRCFIDFLIEKLSDD</sequence>
<dbReference type="InterPro" id="IPR058163">
    <property type="entry name" value="LysR-type_TF_proteobact-type"/>
</dbReference>
<gene>
    <name evidence="6" type="ORF">H8L32_11710</name>
</gene>
<evidence type="ECO:0000256" key="3">
    <source>
        <dbReference type="ARBA" id="ARBA00023125"/>
    </source>
</evidence>
<evidence type="ECO:0000313" key="6">
    <source>
        <dbReference type="EMBL" id="MBC3918145.1"/>
    </source>
</evidence>
<dbReference type="PANTHER" id="PTHR30537">
    <property type="entry name" value="HTH-TYPE TRANSCRIPTIONAL REGULATOR"/>
    <property type="match status" value="1"/>
</dbReference>
<keyword evidence="4" id="KW-0804">Transcription</keyword>
<protein>
    <submittedName>
        <fullName evidence="6">LysR family transcriptional regulator</fullName>
    </submittedName>
</protein>
<evidence type="ECO:0000259" key="5">
    <source>
        <dbReference type="PROSITE" id="PS50931"/>
    </source>
</evidence>
<dbReference type="CDD" id="cd08422">
    <property type="entry name" value="PBP2_CrgA_like"/>
    <property type="match status" value="1"/>
</dbReference>
<dbReference type="Proteomes" id="UP000650424">
    <property type="component" value="Unassembled WGS sequence"/>
</dbReference>
<dbReference type="RefSeq" id="WP_186947419.1">
    <property type="nucleotide sequence ID" value="NZ_JACOGF010000005.1"/>
</dbReference>
<keyword evidence="2" id="KW-0805">Transcription regulation</keyword>
<feature type="domain" description="HTH lysR-type" evidence="5">
    <location>
        <begin position="4"/>
        <end position="61"/>
    </location>
</feature>
<evidence type="ECO:0000313" key="7">
    <source>
        <dbReference type="Proteomes" id="UP000650424"/>
    </source>
</evidence>
<proteinExistence type="inferred from homology"/>
<evidence type="ECO:0000256" key="2">
    <source>
        <dbReference type="ARBA" id="ARBA00023015"/>
    </source>
</evidence>
<dbReference type="SUPFAM" id="SSF53850">
    <property type="entry name" value="Periplasmic binding protein-like II"/>
    <property type="match status" value="1"/>
</dbReference>
<evidence type="ECO:0000256" key="4">
    <source>
        <dbReference type="ARBA" id="ARBA00023163"/>
    </source>
</evidence>
<dbReference type="Pfam" id="PF03466">
    <property type="entry name" value="LysR_substrate"/>
    <property type="match status" value="1"/>
</dbReference>
<dbReference type="Gene3D" id="1.10.10.10">
    <property type="entry name" value="Winged helix-like DNA-binding domain superfamily/Winged helix DNA-binding domain"/>
    <property type="match status" value="1"/>
</dbReference>
<organism evidence="6 7">
    <name type="scientific">Undibacterium hunanense</name>
    <dbReference type="NCBI Taxonomy" id="2762292"/>
    <lineage>
        <taxon>Bacteria</taxon>
        <taxon>Pseudomonadati</taxon>
        <taxon>Pseudomonadota</taxon>
        <taxon>Betaproteobacteria</taxon>
        <taxon>Burkholderiales</taxon>
        <taxon>Oxalobacteraceae</taxon>
        <taxon>Undibacterium</taxon>
    </lineage>
</organism>
<dbReference type="SUPFAM" id="SSF46785">
    <property type="entry name" value="Winged helix' DNA-binding domain"/>
    <property type="match status" value="1"/>
</dbReference>
<evidence type="ECO:0000256" key="1">
    <source>
        <dbReference type="ARBA" id="ARBA00009437"/>
    </source>
</evidence>
<keyword evidence="3" id="KW-0238">DNA-binding</keyword>
<reference evidence="6 7" key="1">
    <citation type="submission" date="2020-08" db="EMBL/GenBank/DDBJ databases">
        <title>Novel species isolated from subtropical streams in China.</title>
        <authorList>
            <person name="Lu H."/>
        </authorList>
    </citation>
    <scope>NUCLEOTIDE SEQUENCE [LARGE SCALE GENOMIC DNA]</scope>
    <source>
        <strain evidence="6 7">CY18W</strain>
    </source>
</reference>
<dbReference type="PRINTS" id="PR00039">
    <property type="entry name" value="HTHLYSR"/>
</dbReference>
<name>A0ABR6ZQG5_9BURK</name>
<dbReference type="InterPro" id="IPR036388">
    <property type="entry name" value="WH-like_DNA-bd_sf"/>
</dbReference>
<dbReference type="InterPro" id="IPR005119">
    <property type="entry name" value="LysR_subst-bd"/>
</dbReference>
<dbReference type="Pfam" id="PF00126">
    <property type="entry name" value="HTH_1"/>
    <property type="match status" value="1"/>
</dbReference>